<dbReference type="InterPro" id="IPR004043">
    <property type="entry name" value="LCCL"/>
</dbReference>
<feature type="domain" description="Fibronectin type-III" evidence="10">
    <location>
        <begin position="1154"/>
        <end position="1245"/>
    </location>
</feature>
<feature type="disulfide bond" evidence="3">
    <location>
        <begin position="1342"/>
        <end position="1369"/>
    </location>
</feature>
<dbReference type="PROSITE" id="PS50022">
    <property type="entry name" value="FA58C_3"/>
    <property type="match status" value="1"/>
</dbReference>
<dbReference type="PROSITE" id="PS50820">
    <property type="entry name" value="LCCL"/>
    <property type="match status" value="1"/>
</dbReference>
<dbReference type="Gene3D" id="2.60.120.290">
    <property type="entry name" value="Spermadhesin, CUB domain"/>
    <property type="match status" value="1"/>
</dbReference>
<protein>
    <submittedName>
        <fullName evidence="11">Discoidin, CUB and LCCL domain-containing protein 2</fullName>
    </submittedName>
</protein>
<dbReference type="SUPFAM" id="SSF49785">
    <property type="entry name" value="Galactose-binding domain-like"/>
    <property type="match status" value="1"/>
</dbReference>
<dbReference type="SMART" id="SM00042">
    <property type="entry name" value="CUB"/>
    <property type="match status" value="1"/>
</dbReference>
<dbReference type="EMBL" id="VCAZ01000241">
    <property type="protein sequence ID" value="TTM51867.1"/>
    <property type="molecule type" value="Genomic_DNA"/>
</dbReference>
<dbReference type="Gene3D" id="2.60.40.10">
    <property type="entry name" value="Immunoglobulins"/>
    <property type="match status" value="2"/>
</dbReference>
<feature type="domain" description="LCCL" evidence="9">
    <location>
        <begin position="1449"/>
        <end position="1545"/>
    </location>
</feature>
<dbReference type="PANTHER" id="PTHR23197:SF10">
    <property type="entry name" value="TARGET OF NESH-SH3"/>
    <property type="match status" value="1"/>
</dbReference>
<dbReference type="SUPFAM" id="SSF69848">
    <property type="entry name" value="LCCL domain"/>
    <property type="match status" value="1"/>
</dbReference>
<dbReference type="CDD" id="cd00063">
    <property type="entry name" value="FN3"/>
    <property type="match status" value="2"/>
</dbReference>
<dbReference type="SUPFAM" id="SSF82671">
    <property type="entry name" value="SEA domain"/>
    <property type="match status" value="1"/>
</dbReference>
<gene>
    <name evidence="11" type="ORF">Baya_15823</name>
</gene>
<evidence type="ECO:0000259" key="10">
    <source>
        <dbReference type="PROSITE" id="PS50853"/>
    </source>
</evidence>
<evidence type="ECO:0000259" key="6">
    <source>
        <dbReference type="PROSITE" id="PS01180"/>
    </source>
</evidence>
<feature type="compositionally biased region" description="Polar residues" evidence="4">
    <location>
        <begin position="857"/>
        <end position="868"/>
    </location>
</feature>
<dbReference type="Pfam" id="PF03815">
    <property type="entry name" value="LCCL"/>
    <property type="match status" value="1"/>
</dbReference>
<dbReference type="FunFam" id="2.60.120.260:FF:000002">
    <property type="entry name" value="Coagulation factor VIII"/>
    <property type="match status" value="1"/>
</dbReference>
<evidence type="ECO:0000259" key="9">
    <source>
        <dbReference type="PROSITE" id="PS50820"/>
    </source>
</evidence>
<evidence type="ECO:0000256" key="3">
    <source>
        <dbReference type="PROSITE-ProRule" id="PRU00059"/>
    </source>
</evidence>
<feature type="compositionally biased region" description="Low complexity" evidence="4">
    <location>
        <begin position="846"/>
        <end position="856"/>
    </location>
</feature>
<dbReference type="Pfam" id="PF00431">
    <property type="entry name" value="CUB"/>
    <property type="match status" value="1"/>
</dbReference>
<dbReference type="SUPFAM" id="SSF49265">
    <property type="entry name" value="Fibronectin type III"/>
    <property type="match status" value="1"/>
</dbReference>
<dbReference type="Proteomes" id="UP000319801">
    <property type="component" value="Unassembled WGS sequence"/>
</dbReference>
<dbReference type="SMART" id="SM00603">
    <property type="entry name" value="LCCL"/>
    <property type="match status" value="1"/>
</dbReference>
<evidence type="ECO:0000256" key="5">
    <source>
        <dbReference type="SAM" id="Phobius"/>
    </source>
</evidence>
<feature type="region of interest" description="Disordered" evidence="4">
    <location>
        <begin position="766"/>
        <end position="787"/>
    </location>
</feature>
<dbReference type="Gene3D" id="2.60.120.260">
    <property type="entry name" value="Galactose-binding domain-like"/>
    <property type="match status" value="1"/>
</dbReference>
<dbReference type="InterPro" id="IPR000859">
    <property type="entry name" value="CUB_dom"/>
</dbReference>
<evidence type="ECO:0000256" key="1">
    <source>
        <dbReference type="ARBA" id="ARBA00022553"/>
    </source>
</evidence>
<proteinExistence type="predicted"/>
<dbReference type="PROSITE" id="PS01180">
    <property type="entry name" value="CUB"/>
    <property type="match status" value="1"/>
</dbReference>
<evidence type="ECO:0000259" key="7">
    <source>
        <dbReference type="PROSITE" id="PS50022"/>
    </source>
</evidence>
<reference evidence="11 12" key="1">
    <citation type="journal article" date="2019" name="Genome Biol. Evol.">
        <title>Whole-Genome Sequencing of the Giant Devil Catfish, Bagarius yarrelli.</title>
        <authorList>
            <person name="Jiang W."/>
            <person name="Lv Y."/>
            <person name="Cheng L."/>
            <person name="Yang K."/>
            <person name="Chao B."/>
            <person name="Wang X."/>
            <person name="Li Y."/>
            <person name="Pan X."/>
            <person name="You X."/>
            <person name="Zhang Y."/>
            <person name="Yang J."/>
            <person name="Li J."/>
            <person name="Zhang X."/>
            <person name="Liu S."/>
            <person name="Sun C."/>
            <person name="Yang J."/>
            <person name="Shi Q."/>
        </authorList>
    </citation>
    <scope>NUCLEOTIDE SEQUENCE [LARGE SCALE GENOMIC DNA]</scope>
    <source>
        <strain evidence="11">JWS20170419001</strain>
        <tissue evidence="11">Muscle</tissue>
    </source>
</reference>
<comment type="caution">
    <text evidence="3">Lacks conserved residue(s) required for the propagation of feature annotation.</text>
</comment>
<dbReference type="Pfam" id="PF01390">
    <property type="entry name" value="SEA"/>
    <property type="match status" value="1"/>
</dbReference>
<dbReference type="InterPro" id="IPR008979">
    <property type="entry name" value="Galactose-bd-like_sf"/>
</dbReference>
<dbReference type="InterPro" id="IPR035914">
    <property type="entry name" value="Sperma_CUB_dom_sf"/>
</dbReference>
<feature type="compositionally biased region" description="Basic residues" evidence="4">
    <location>
        <begin position="869"/>
        <end position="887"/>
    </location>
</feature>
<keyword evidence="5" id="KW-0472">Membrane</keyword>
<keyword evidence="1" id="KW-0597">Phosphoprotein</keyword>
<dbReference type="OrthoDB" id="441660at2759"/>
<dbReference type="GO" id="GO:0071944">
    <property type="term" value="C:cell periphery"/>
    <property type="evidence" value="ECO:0007669"/>
    <property type="project" value="UniProtKB-ARBA"/>
</dbReference>
<feature type="region of interest" description="Disordered" evidence="4">
    <location>
        <begin position="846"/>
        <end position="910"/>
    </location>
</feature>
<evidence type="ECO:0000259" key="8">
    <source>
        <dbReference type="PROSITE" id="PS50024"/>
    </source>
</evidence>
<feature type="region of interest" description="Disordered" evidence="4">
    <location>
        <begin position="1000"/>
        <end position="1049"/>
    </location>
</feature>
<sequence>MIFYKDLFNKSSPAYKALEQKFLELLVPYLQSNLSNVQNLEILNFRNGSIVVNSRITFWKPVPQGISTVVCLILENFCDTAYQTMNMAIDKYSLDVESGDQADLCKYQACNKYAECAVNRWSSEAECVCKPGYFNFNGLPCQSICDIQLEFCLNNGKCEIISGRGAICRCQVGDNWWYRGERCEEYVSVLIIVGIATVSVAGFLLVASGVIFFLARALKNQHEEEAQDIVRNGDSVASLKMATKYNPMYESDVMTGYSHYYQHYPIPVIYSSTSVDTPTDLSSNEIQHIYENMRRQTTKVRISAVGNTITLKFLQLDKDTKLGGYILGYGSSLFSKQLIKLPEDGKPYETEIDAEPKYLVAVQPVKEEVKKQCTGKETLEKPLHLVIGSVTPTSVMLSWGTLLNALSSETNLDDCIEDGALSLSLPGNVRPYLVDNYFSEQSQFTESLHRALQGERAPKDLDYQTCPSRETVVDQLKPDTPYEFGVRAESENINGAWSPLVIHNTAVKEIDTYTPEKPENILKPITESTQTSIPSVSVLHSLTQSTPASLLRRLEPPPKQKATQGTGSDGLRTAHPSEESLFLTQTLTTTHGSLSNLKSTNIFQTHYSTKPTLLVTTQQLYNSIQSQTVSSKVKAKLKVTQKERNKISNNFSARGIQEKTATFSFRTFQPKTRPQKPYTIHPKKSINQSLHSTIKSTHKNTHIRFTTVQPTAIQSQPYAAQPQSFIGQSQLDITKVITSQTPSNTIQLKFITTQFPLHTLQLKSMTTQSPTNPSELKSITTQSPTHTSQLKCITTQTQFYNTHPKPSERQSPCYTTKSQINKAKFSTSTDQPQPQPTTILFQPLTAQTQSAGTQTQPHTKQSQPNRNQPKLKKPHHITNRHTTKARTKPMQPKLTTKIKQPKHKPQQSYTLQPQSILTQTSTAKSQDNFGSHQQPVMNQQQNYVTKLKFTPNVYYHFSTLLEPLSTSEFEQQPKYYSTSATVKLSNIKSWQRGTTELTLKSLPMQPSETPPKKSNTQNSPWGEKKPVNKKIPVGQMGQELTSPSTSVASTSTSTITKHASTVSVPKPIDLPPTYLNSSVKNPQGTRFNIGDNSVFSSVPISDLDPMGKKRFVAPHVVYQIDKPPEQPCSVTHSLSFFTDEDNNVTNITGPPRTPPTNLTVITVEGCSSFVILDWETADNETTEYEITSSVKSPNGHVVSVVKTNQTHTAVENLKPQSSYEFIVTPKNDLGSGPSSESVSFSTESGKNAIWSSFTFNADSYTECTGTQYVKRTWYRKFVGIQLCNSLRYKIYLSDSLKGKFYDIGDETGYGEDHCQFVDSFLDGRTGGLLPPHQLPPKQGDGCGHTVLGAGSGSLASLGYPIFYPADSVCEWEISGSNGETLLLQVADLYINTHNCQVSYLRLFDVKFCHGDVSSPRKVKSSGHQVTVQFMSGPHSLGRGFFLSYTSSQQPDLISCLEKGNDFTEAEFSKFCPAGCLTEFGEVSGTIPHGYRDSSSLCLAGIHAGVVSNTLGGHVSVVSSTGIPHYDGTLANNVTSVGGNLSPSLFTFRTSGCYGTLGMESGVISDYQISVSSVWEWARHGKKTSPWAPSGARLKKTGLPWAAADSNSKQWIHVDLKKEKRVTGIITTGSTLSDYQFYVSAYRVHYSSNGQDWTAYQETGSNQDKDFQGNIDYFHEVRNNFIPPIEARYVRVTPVQWHQRIALKMELLGCQISAVSPRMYNPLPPPKTNHTMPSLEEQTTYTPNIRNITVAPHSHDVRWCRSSHVLLFQKGRWCPC</sequence>
<feature type="transmembrane region" description="Helical" evidence="5">
    <location>
        <begin position="186"/>
        <end position="215"/>
    </location>
</feature>
<feature type="compositionally biased region" description="Polar residues" evidence="4">
    <location>
        <begin position="1000"/>
        <end position="1020"/>
    </location>
</feature>
<feature type="domain" description="SEA" evidence="8">
    <location>
        <begin position="1"/>
        <end position="101"/>
    </location>
</feature>
<dbReference type="InterPro" id="IPR036609">
    <property type="entry name" value="LCCL_sf"/>
</dbReference>
<dbReference type="PROSITE" id="PS01285">
    <property type="entry name" value="FA58C_1"/>
    <property type="match status" value="1"/>
</dbReference>
<evidence type="ECO:0000313" key="12">
    <source>
        <dbReference type="Proteomes" id="UP000319801"/>
    </source>
</evidence>
<evidence type="ECO:0000256" key="2">
    <source>
        <dbReference type="ARBA" id="ARBA00023157"/>
    </source>
</evidence>
<feature type="domain" description="F5/8 type C" evidence="7">
    <location>
        <begin position="1552"/>
        <end position="1709"/>
    </location>
</feature>
<dbReference type="PROSITE" id="PS50024">
    <property type="entry name" value="SEA"/>
    <property type="match status" value="1"/>
</dbReference>
<dbReference type="SUPFAM" id="SSF49854">
    <property type="entry name" value="Spermadhesin, CUB domain"/>
    <property type="match status" value="1"/>
</dbReference>
<dbReference type="SMART" id="SM00231">
    <property type="entry name" value="FA58C"/>
    <property type="match status" value="1"/>
</dbReference>
<dbReference type="PROSITE" id="PS01186">
    <property type="entry name" value="EGF_2"/>
    <property type="match status" value="1"/>
</dbReference>
<dbReference type="InterPro" id="IPR003961">
    <property type="entry name" value="FN3_dom"/>
</dbReference>
<keyword evidence="2 3" id="KW-1015">Disulfide bond</keyword>
<dbReference type="InterPro" id="IPR000082">
    <property type="entry name" value="SEA_dom"/>
</dbReference>
<keyword evidence="5" id="KW-0812">Transmembrane</keyword>
<accession>A0A556VD51</accession>
<dbReference type="InterPro" id="IPR000421">
    <property type="entry name" value="FA58C"/>
</dbReference>
<evidence type="ECO:0000313" key="11">
    <source>
        <dbReference type="EMBL" id="TTM51867.1"/>
    </source>
</evidence>
<dbReference type="InterPro" id="IPR036116">
    <property type="entry name" value="FN3_sf"/>
</dbReference>
<dbReference type="Pfam" id="PF21731">
    <property type="entry name" value="TARSH_C"/>
    <property type="match status" value="1"/>
</dbReference>
<dbReference type="PROSITE" id="PS50853">
    <property type="entry name" value="FN3"/>
    <property type="match status" value="2"/>
</dbReference>
<dbReference type="CDD" id="cd00041">
    <property type="entry name" value="CUB"/>
    <property type="match status" value="1"/>
</dbReference>
<feature type="region of interest" description="Disordered" evidence="4">
    <location>
        <begin position="548"/>
        <end position="574"/>
    </location>
</feature>
<dbReference type="SMART" id="SM00060">
    <property type="entry name" value="FN3"/>
    <property type="match status" value="2"/>
</dbReference>
<feature type="domain" description="CUB" evidence="6">
    <location>
        <begin position="1342"/>
        <end position="1447"/>
    </location>
</feature>
<dbReference type="Pfam" id="PF00754">
    <property type="entry name" value="F5_F8_type_C"/>
    <property type="match status" value="1"/>
</dbReference>
<evidence type="ECO:0000256" key="4">
    <source>
        <dbReference type="SAM" id="MobiDB-lite"/>
    </source>
</evidence>
<feature type="domain" description="Fibronectin type-III" evidence="10">
    <location>
        <begin position="381"/>
        <end position="508"/>
    </location>
</feature>
<dbReference type="CDD" id="cd00057">
    <property type="entry name" value="FA58C"/>
    <property type="match status" value="1"/>
</dbReference>
<dbReference type="SMART" id="SM00200">
    <property type="entry name" value="SEA"/>
    <property type="match status" value="1"/>
</dbReference>
<dbReference type="GO" id="GO:0010811">
    <property type="term" value="P:positive regulation of cell-substrate adhesion"/>
    <property type="evidence" value="ECO:0007669"/>
    <property type="project" value="TreeGrafter"/>
</dbReference>
<dbReference type="InterPro" id="IPR013783">
    <property type="entry name" value="Ig-like_fold"/>
</dbReference>
<comment type="caution">
    <text evidence="11">The sequence shown here is derived from an EMBL/GenBank/DDBJ whole genome shotgun (WGS) entry which is preliminary data.</text>
</comment>
<dbReference type="GO" id="GO:0030198">
    <property type="term" value="P:extracellular matrix organization"/>
    <property type="evidence" value="ECO:0007669"/>
    <property type="project" value="TreeGrafter"/>
</dbReference>
<dbReference type="InterPro" id="IPR000742">
    <property type="entry name" value="EGF"/>
</dbReference>
<keyword evidence="12" id="KW-1185">Reference proteome</keyword>
<dbReference type="InterPro" id="IPR036364">
    <property type="entry name" value="SEA_dom_sf"/>
</dbReference>
<dbReference type="Pfam" id="PF00041">
    <property type="entry name" value="fn3"/>
    <property type="match status" value="1"/>
</dbReference>
<dbReference type="Gene3D" id="2.170.130.20">
    <property type="entry name" value="LCCL-like domain"/>
    <property type="match status" value="1"/>
</dbReference>
<dbReference type="PANTHER" id="PTHR23197">
    <property type="entry name" value="TARSH-RELATED FIBRONECTIN DOMAIN-CONTAINING"/>
    <property type="match status" value="1"/>
</dbReference>
<dbReference type="InterPro" id="IPR049109">
    <property type="entry name" value="TARSH/FNDC1_C"/>
</dbReference>
<name>A0A556VD51_BAGYA</name>
<keyword evidence="5" id="KW-1133">Transmembrane helix</keyword>
<organism evidence="11 12">
    <name type="scientific">Bagarius yarrelli</name>
    <name type="common">Goonch</name>
    <name type="synonym">Bagrus yarrelli</name>
    <dbReference type="NCBI Taxonomy" id="175774"/>
    <lineage>
        <taxon>Eukaryota</taxon>
        <taxon>Metazoa</taxon>
        <taxon>Chordata</taxon>
        <taxon>Craniata</taxon>
        <taxon>Vertebrata</taxon>
        <taxon>Euteleostomi</taxon>
        <taxon>Actinopterygii</taxon>
        <taxon>Neopterygii</taxon>
        <taxon>Teleostei</taxon>
        <taxon>Ostariophysi</taxon>
        <taxon>Siluriformes</taxon>
        <taxon>Sisoridae</taxon>
        <taxon>Sisorinae</taxon>
        <taxon>Bagarius</taxon>
    </lineage>
</organism>